<dbReference type="InterPro" id="IPR029044">
    <property type="entry name" value="Nucleotide-diphossugar_trans"/>
</dbReference>
<feature type="binding site" evidence="14">
    <location>
        <position position="208"/>
    </location>
    <ligand>
        <name>Mn(2+)</name>
        <dbReference type="ChEBI" id="CHEBI:29035"/>
    </ligand>
</feature>
<evidence type="ECO:0000313" key="19">
    <source>
        <dbReference type="EMBL" id="CAB3405277.1"/>
    </source>
</evidence>
<evidence type="ECO:0000313" key="20">
    <source>
        <dbReference type="Proteomes" id="UP000494206"/>
    </source>
</evidence>
<evidence type="ECO:0000256" key="7">
    <source>
        <dbReference type="ARBA" id="ARBA00022968"/>
    </source>
</evidence>
<dbReference type="InterPro" id="IPR005027">
    <property type="entry name" value="Glyco_trans_43"/>
</dbReference>
<comment type="catalytic activity">
    <reaction evidence="12 17">
        <text>3-O-(beta-D-galactosyl-(1-&gt;3)-beta-D-galactosyl-(1-&gt;4)-beta-D-xylosyl)-L-seryl-[protein] + UDP-alpha-D-glucuronate = 3-O-(beta-D-GlcA-(1-&gt;3)-beta-D-Gal-(1-&gt;3)-beta-D-Gal-(1-&gt;4)-beta-D-Xyl)-L-seryl-[protein] + UDP + H(+)</text>
        <dbReference type="Rhea" id="RHEA:24168"/>
        <dbReference type="Rhea" id="RHEA-COMP:12571"/>
        <dbReference type="Rhea" id="RHEA-COMP:12573"/>
        <dbReference type="ChEBI" id="CHEBI:15378"/>
        <dbReference type="ChEBI" id="CHEBI:58052"/>
        <dbReference type="ChEBI" id="CHEBI:58223"/>
        <dbReference type="ChEBI" id="CHEBI:132090"/>
        <dbReference type="ChEBI" id="CHEBI:132093"/>
        <dbReference type="EC" id="2.4.1.135"/>
    </reaction>
</comment>
<dbReference type="PANTHER" id="PTHR10896">
    <property type="entry name" value="GALACTOSYLGALACTOSYLXYLOSYLPROTEIN 3-BETA-GLUCURONOSYLTRANSFERASE BETA-1,3-GLUCURONYLTRANSFERASE"/>
    <property type="match status" value="1"/>
</dbReference>
<feature type="transmembrane region" description="Helical" evidence="17">
    <location>
        <begin position="12"/>
        <end position="30"/>
    </location>
</feature>
<dbReference type="OrthoDB" id="675023at2759"/>
<evidence type="ECO:0000256" key="11">
    <source>
        <dbReference type="ARBA" id="ARBA00023211"/>
    </source>
</evidence>
<evidence type="ECO:0000256" key="5">
    <source>
        <dbReference type="ARBA" id="ARBA00022692"/>
    </source>
</evidence>
<evidence type="ECO:0000256" key="17">
    <source>
        <dbReference type="RuleBase" id="RU363127"/>
    </source>
</evidence>
<evidence type="ECO:0000256" key="4">
    <source>
        <dbReference type="ARBA" id="ARBA00022679"/>
    </source>
</evidence>
<feature type="site" description="Interaction with galactose moiety of substrate glycoprotein" evidence="15">
    <location>
        <position position="239"/>
    </location>
</feature>
<dbReference type="GO" id="GO:0000139">
    <property type="term" value="C:Golgi membrane"/>
    <property type="evidence" value="ECO:0007669"/>
    <property type="project" value="UniProtKB-SubCell"/>
</dbReference>
<dbReference type="Gene3D" id="3.90.550.10">
    <property type="entry name" value="Spore Coat Polysaccharide Biosynthesis Protein SpsA, Chain A"/>
    <property type="match status" value="1"/>
</dbReference>
<keyword evidence="6 14" id="KW-0479">Metal-binding</keyword>
<gene>
    <name evidence="19" type="ORF">CBOVIS_LOCUS7493</name>
</gene>
<keyword evidence="9 17" id="KW-0472">Membrane</keyword>
<reference evidence="19 20" key="1">
    <citation type="submission" date="2020-04" db="EMBL/GenBank/DDBJ databases">
        <authorList>
            <person name="Laetsch R D."/>
            <person name="Stevens L."/>
            <person name="Kumar S."/>
            <person name="Blaxter L. M."/>
        </authorList>
    </citation>
    <scope>NUCLEOTIDE SEQUENCE [LARGE SCALE GENOMIC DNA]</scope>
</reference>
<evidence type="ECO:0000256" key="16">
    <source>
        <dbReference type="PIRSR" id="PIRSR605027-6"/>
    </source>
</evidence>
<evidence type="ECO:0000256" key="15">
    <source>
        <dbReference type="PIRSR" id="PIRSR605027-4"/>
    </source>
</evidence>
<evidence type="ECO:0000256" key="1">
    <source>
        <dbReference type="ARBA" id="ARBA00004606"/>
    </source>
</evidence>
<keyword evidence="20" id="KW-1185">Reference proteome</keyword>
<keyword evidence="11 14" id="KW-0464">Manganese</keyword>
<accession>A0A8S1EYL9</accession>
<dbReference type="CDD" id="cd00218">
    <property type="entry name" value="GlcAT-I"/>
    <property type="match status" value="1"/>
</dbReference>
<keyword evidence="10 16" id="KW-0325">Glycoprotein</keyword>
<proteinExistence type="inferred from homology"/>
<dbReference type="GO" id="GO:0015018">
    <property type="term" value="F:galactosylgalactosylxylosylprotein 3-beta-glucuronosyltransferase activity"/>
    <property type="evidence" value="ECO:0007669"/>
    <property type="project" value="UniProtKB-UniRule"/>
</dbReference>
<keyword evidence="17" id="KW-0333">Golgi apparatus</keyword>
<protein>
    <recommendedName>
        <fullName evidence="3 17">Galactosylgalactosylxylosylprotein 3-beta-glucuronosyltransferase</fullName>
        <ecNumber evidence="3 17">2.4.1.135</ecNumber>
    </recommendedName>
</protein>
<dbReference type="Proteomes" id="UP000494206">
    <property type="component" value="Unassembled WGS sequence"/>
</dbReference>
<evidence type="ECO:0000256" key="6">
    <source>
        <dbReference type="ARBA" id="ARBA00022723"/>
    </source>
</evidence>
<keyword evidence="8 17" id="KW-1133">Transmembrane helix</keyword>
<evidence type="ECO:0000256" key="18">
    <source>
        <dbReference type="SAM" id="Coils"/>
    </source>
</evidence>
<comment type="caution">
    <text evidence="19">The sequence shown here is derived from an EMBL/GenBank/DDBJ whole genome shotgun (WGS) entry which is preliminary data.</text>
</comment>
<dbReference type="EC" id="2.4.1.135" evidence="3 17"/>
<name>A0A8S1EYL9_9PELO</name>
<dbReference type="PANTHER" id="PTHR10896:SF65">
    <property type="entry name" value="GALACTOSYLGALACTOSYLXYLOSYLPROTEIN 3-BETA-GLUCURONOSYLTRANSFERASE 3"/>
    <property type="match status" value="1"/>
</dbReference>
<organism evidence="19 20">
    <name type="scientific">Caenorhabditis bovis</name>
    <dbReference type="NCBI Taxonomy" id="2654633"/>
    <lineage>
        <taxon>Eukaryota</taxon>
        <taxon>Metazoa</taxon>
        <taxon>Ecdysozoa</taxon>
        <taxon>Nematoda</taxon>
        <taxon>Chromadorea</taxon>
        <taxon>Rhabditida</taxon>
        <taxon>Rhabditina</taxon>
        <taxon>Rhabditomorpha</taxon>
        <taxon>Rhabditoidea</taxon>
        <taxon>Rhabditidae</taxon>
        <taxon>Peloderinae</taxon>
        <taxon>Caenorhabditis</taxon>
    </lineage>
</organism>
<evidence type="ECO:0000256" key="13">
    <source>
        <dbReference type="PIRSR" id="PIRSR605027-1"/>
    </source>
</evidence>
<sequence length="358" mass="41244">MFSARFLEKWWVRAFIALICFFGWQLFYALSKVQSLDEEKARLEATIDVMTRKSDELRIQILEKERILTRLAGRLNEIDNLIKDHISLIPRGRETLVPIYFITPTNFRAAQKADLTRLSYTLSHVPNLHWIVVEDADEQSKSIREILMRSKVRFTHLNAKTPTDRKMKYNDPNWYLPRGVEQRNSALAWIRTQLAAQKNGIVYFGDDDNSYDLRLFGEMRKVRNAGVWPVGIVGGLLVETPILAGNGSIVGFNAVWKPERPFPIDMAAFAVSLELVNRNKNAQFSYEVPRGYQESTFLEKLGIHRYNMEPLAENCTKVYVWHTRTEKSKLSKELVKKLTEKAGFTELEAQAVGADDDA</sequence>
<evidence type="ECO:0000256" key="9">
    <source>
        <dbReference type="ARBA" id="ARBA00023136"/>
    </source>
</evidence>
<dbReference type="EMBL" id="CADEPM010000004">
    <property type="protein sequence ID" value="CAB3405277.1"/>
    <property type="molecule type" value="Genomic_DNA"/>
</dbReference>
<dbReference type="GO" id="GO:0005975">
    <property type="term" value="P:carbohydrate metabolic process"/>
    <property type="evidence" value="ECO:0007669"/>
    <property type="project" value="TreeGrafter"/>
</dbReference>
<evidence type="ECO:0000256" key="10">
    <source>
        <dbReference type="ARBA" id="ARBA00023180"/>
    </source>
</evidence>
<keyword evidence="18" id="KW-0175">Coiled coil</keyword>
<comment type="subcellular location">
    <subcellularLocation>
        <location evidence="17">Golgi apparatus membrane</location>
        <topology evidence="17">Single-pass type II membrane protein</topology>
    </subcellularLocation>
    <subcellularLocation>
        <location evidence="1">Membrane</location>
        <topology evidence="1">Single-pass type II membrane protein</topology>
    </subcellularLocation>
</comment>
<evidence type="ECO:0000256" key="2">
    <source>
        <dbReference type="ARBA" id="ARBA00007706"/>
    </source>
</evidence>
<dbReference type="Pfam" id="PF03360">
    <property type="entry name" value="Glyco_transf_43"/>
    <property type="match status" value="1"/>
</dbReference>
<dbReference type="AlphaFoldDB" id="A0A8S1EYL9"/>
<evidence type="ECO:0000256" key="12">
    <source>
        <dbReference type="ARBA" id="ARBA00047979"/>
    </source>
</evidence>
<dbReference type="FunFam" id="3.90.550.10:FF:000044">
    <property type="entry name" value="Galactosylgalactosylxylosylprotein 3-beta-glucuronosyltransferase"/>
    <property type="match status" value="1"/>
</dbReference>
<keyword evidence="7 17" id="KW-0735">Signal-anchor</keyword>
<evidence type="ECO:0000256" key="14">
    <source>
        <dbReference type="PIRSR" id="PIRSR605027-3"/>
    </source>
</evidence>
<comment type="similarity">
    <text evidence="2 17">Belongs to the glycosyltransferase 43 family.</text>
</comment>
<comment type="cofactor">
    <cofactor evidence="14 17">
        <name>Mn(2+)</name>
        <dbReference type="ChEBI" id="CHEBI:29035"/>
    </cofactor>
</comment>
<evidence type="ECO:0000256" key="8">
    <source>
        <dbReference type="ARBA" id="ARBA00022989"/>
    </source>
</evidence>
<evidence type="ECO:0000256" key="3">
    <source>
        <dbReference type="ARBA" id="ARBA00012641"/>
    </source>
</evidence>
<keyword evidence="5 17" id="KW-0812">Transmembrane</keyword>
<dbReference type="GO" id="GO:0046872">
    <property type="term" value="F:metal ion binding"/>
    <property type="evidence" value="ECO:0007669"/>
    <property type="project" value="UniProtKB-KW"/>
</dbReference>
<feature type="coiled-coil region" evidence="18">
    <location>
        <begin position="33"/>
        <end position="60"/>
    </location>
</feature>
<dbReference type="SUPFAM" id="SSF53448">
    <property type="entry name" value="Nucleotide-diphospho-sugar transferases"/>
    <property type="match status" value="1"/>
</dbReference>
<dbReference type="GO" id="GO:0050650">
    <property type="term" value="P:chondroitin sulfate proteoglycan biosynthetic process"/>
    <property type="evidence" value="ECO:0007669"/>
    <property type="project" value="TreeGrafter"/>
</dbReference>
<feature type="glycosylation site" description="N-linked (GlcNAc...) asparagine" evidence="16">
    <location>
        <position position="314"/>
    </location>
</feature>
<feature type="active site" description="Proton donor/acceptor" evidence="13">
    <location>
        <position position="294"/>
    </location>
</feature>
<comment type="pathway">
    <text evidence="17">Protein modification; protein glycosylation.</text>
</comment>
<keyword evidence="4 17" id="KW-0808">Transferase</keyword>